<evidence type="ECO:0000256" key="1">
    <source>
        <dbReference type="ARBA" id="ARBA00004613"/>
    </source>
</evidence>
<dbReference type="Pfam" id="PF00688">
    <property type="entry name" value="TGFb_propeptide"/>
    <property type="match status" value="1"/>
</dbReference>
<evidence type="ECO:0000256" key="12">
    <source>
        <dbReference type="SAM" id="SignalP"/>
    </source>
</evidence>
<feature type="compositionally biased region" description="Basic and acidic residues" evidence="11">
    <location>
        <begin position="282"/>
        <end position="291"/>
    </location>
</feature>
<evidence type="ECO:0000256" key="11">
    <source>
        <dbReference type="SAM" id="MobiDB-lite"/>
    </source>
</evidence>
<keyword evidence="15" id="KW-1185">Reference proteome</keyword>
<dbReference type="FunFam" id="2.10.90.10:FF:000026">
    <property type="entry name" value="Nodal homolog 3-A"/>
    <property type="match status" value="1"/>
</dbReference>
<evidence type="ECO:0000313" key="15">
    <source>
        <dbReference type="Proteomes" id="UP000694402"/>
    </source>
</evidence>
<dbReference type="PROSITE" id="PS00250">
    <property type="entry name" value="TGF_BETA_1"/>
    <property type="match status" value="1"/>
</dbReference>
<dbReference type="PROSITE" id="PS51362">
    <property type="entry name" value="TGF_BETA_2"/>
    <property type="match status" value="1"/>
</dbReference>
<dbReference type="AlphaFoldDB" id="A0A8C8ILY1"/>
<dbReference type="SMART" id="SM00204">
    <property type="entry name" value="TGFB"/>
    <property type="match status" value="1"/>
</dbReference>
<sequence>MRSLGVLGVALHASLLILLTQGIHRSRDGVYHGKSRRFATDHRPPGFHHLAPKYMMHLYRNYKSNLTRPIDVMEKAIAKQADTVKSVMAKSLFHRPRRWTATFDLTTLLADERIQAAELRFRFPRATRASNITMEIYHHHDYPCRQTQGICQEHQLVGYFSVSSVINSSQHWKVYNLTDPLLNWLGQEHISRSSMKRRSPNKTKRDVYFPNPVQLQNPVQLAGSKTRDRALLVVFSHTGSEEGFQSKASLLHTAEQSKFLSTTESKKIRRPKKHRKKRGHSGQRDPPDMRGPEVSSGNIEIDPSLCRRVEMHVDFNQIGWGSWIVFPKKYNAYRCEGICPSPLGEDLNPTNHAYMQSLLKHYHPERVPSACCAPTKMSPLSMLYYENGEMLLRHHEDMVVDECGCL</sequence>
<dbReference type="InterPro" id="IPR029034">
    <property type="entry name" value="Cystine-knot_cytokine"/>
</dbReference>
<keyword evidence="4" id="KW-0964">Secreted</keyword>
<feature type="chain" id="PRO_5044307906" description="TGF-beta family profile domain-containing protein" evidence="12">
    <location>
        <begin position="23"/>
        <end position="406"/>
    </location>
</feature>
<keyword evidence="6 12" id="KW-0732">Signal</keyword>
<evidence type="ECO:0000256" key="2">
    <source>
        <dbReference type="ARBA" id="ARBA00006656"/>
    </source>
</evidence>
<evidence type="ECO:0000313" key="14">
    <source>
        <dbReference type="Ensembl" id="ENSOTSP00005082472.2"/>
    </source>
</evidence>
<dbReference type="Pfam" id="PF00019">
    <property type="entry name" value="TGF_beta"/>
    <property type="match status" value="1"/>
</dbReference>
<evidence type="ECO:0000256" key="4">
    <source>
        <dbReference type="ARBA" id="ARBA00022525"/>
    </source>
</evidence>
<proteinExistence type="inferred from homology"/>
<evidence type="ECO:0000256" key="5">
    <source>
        <dbReference type="ARBA" id="ARBA00022685"/>
    </source>
</evidence>
<comment type="similarity">
    <text evidence="2 10">Belongs to the TGF-beta family.</text>
</comment>
<dbReference type="InterPro" id="IPR001839">
    <property type="entry name" value="TGF-b_C"/>
</dbReference>
<feature type="compositionally biased region" description="Basic residues" evidence="11">
    <location>
        <begin position="267"/>
        <end position="281"/>
    </location>
</feature>
<evidence type="ECO:0000256" key="10">
    <source>
        <dbReference type="RuleBase" id="RU000354"/>
    </source>
</evidence>
<evidence type="ECO:0000256" key="6">
    <source>
        <dbReference type="ARBA" id="ARBA00022729"/>
    </source>
</evidence>
<feature type="region of interest" description="Disordered" evidence="11">
    <location>
        <begin position="257"/>
        <end position="296"/>
    </location>
</feature>
<dbReference type="Ensembl" id="ENSOTST00005089396.2">
    <property type="protein sequence ID" value="ENSOTSP00005082472.2"/>
    <property type="gene ID" value="ENSOTSG00005038848.2"/>
</dbReference>
<dbReference type="GO" id="GO:0005615">
    <property type="term" value="C:extracellular space"/>
    <property type="evidence" value="ECO:0007669"/>
    <property type="project" value="TreeGrafter"/>
</dbReference>
<evidence type="ECO:0000256" key="8">
    <source>
        <dbReference type="ARBA" id="ARBA00023157"/>
    </source>
</evidence>
<dbReference type="Gene3D" id="2.60.120.970">
    <property type="match status" value="1"/>
</dbReference>
<keyword evidence="7 10" id="KW-0339">Growth factor</keyword>
<organism evidence="14 15">
    <name type="scientific">Oncorhynchus tshawytscha</name>
    <name type="common">Chinook salmon</name>
    <name type="synonym">Salmo tshawytscha</name>
    <dbReference type="NCBI Taxonomy" id="74940"/>
    <lineage>
        <taxon>Eukaryota</taxon>
        <taxon>Metazoa</taxon>
        <taxon>Chordata</taxon>
        <taxon>Craniata</taxon>
        <taxon>Vertebrata</taxon>
        <taxon>Euteleostomi</taxon>
        <taxon>Actinopterygii</taxon>
        <taxon>Neopterygii</taxon>
        <taxon>Teleostei</taxon>
        <taxon>Protacanthopterygii</taxon>
        <taxon>Salmoniformes</taxon>
        <taxon>Salmonidae</taxon>
        <taxon>Salmoninae</taxon>
        <taxon>Oncorhynchus</taxon>
    </lineage>
</organism>
<dbReference type="Proteomes" id="UP000694402">
    <property type="component" value="Unassembled WGS sequence"/>
</dbReference>
<evidence type="ECO:0000256" key="3">
    <source>
        <dbReference type="ARBA" id="ARBA00022473"/>
    </source>
</evidence>
<dbReference type="PANTHER" id="PTHR11848:SF272">
    <property type="entry name" value="CYCLOPS"/>
    <property type="match status" value="1"/>
</dbReference>
<evidence type="ECO:0000259" key="13">
    <source>
        <dbReference type="PROSITE" id="PS51362"/>
    </source>
</evidence>
<dbReference type="CDD" id="cd13759">
    <property type="entry name" value="TGF_beta_NODAL"/>
    <property type="match status" value="1"/>
</dbReference>
<reference evidence="14" key="1">
    <citation type="submission" date="2025-08" db="UniProtKB">
        <authorList>
            <consortium name="Ensembl"/>
        </authorList>
    </citation>
    <scope>IDENTIFICATION</scope>
</reference>
<dbReference type="SUPFAM" id="SSF57501">
    <property type="entry name" value="Cystine-knot cytokines"/>
    <property type="match status" value="1"/>
</dbReference>
<dbReference type="GeneTree" id="ENSGT00940000165641"/>
<accession>A0A8C8ILY1</accession>
<reference evidence="14" key="2">
    <citation type="submission" date="2025-09" db="UniProtKB">
        <authorList>
            <consortium name="Ensembl"/>
        </authorList>
    </citation>
    <scope>IDENTIFICATION</scope>
</reference>
<dbReference type="GO" id="GO:0008083">
    <property type="term" value="F:growth factor activity"/>
    <property type="evidence" value="ECO:0007669"/>
    <property type="project" value="UniProtKB-KW"/>
</dbReference>
<protein>
    <recommendedName>
        <fullName evidence="13">TGF-beta family profile domain-containing protein</fullName>
    </recommendedName>
</protein>
<dbReference type="InterPro" id="IPR017948">
    <property type="entry name" value="TGFb_CS"/>
</dbReference>
<evidence type="ECO:0000256" key="9">
    <source>
        <dbReference type="ARBA" id="ARBA00023180"/>
    </source>
</evidence>
<dbReference type="Gene3D" id="2.10.90.10">
    <property type="entry name" value="Cystine-knot cytokines"/>
    <property type="match status" value="1"/>
</dbReference>
<evidence type="ECO:0000256" key="7">
    <source>
        <dbReference type="ARBA" id="ARBA00023030"/>
    </source>
</evidence>
<keyword evidence="3" id="KW-0217">Developmental protein</keyword>
<keyword evidence="8" id="KW-1015">Disulfide bond</keyword>
<dbReference type="InterPro" id="IPR001111">
    <property type="entry name" value="TGF-b_propeptide"/>
</dbReference>
<keyword evidence="5" id="KW-0165">Cleavage on pair of basic residues</keyword>
<keyword evidence="9" id="KW-0325">Glycoprotein</keyword>
<gene>
    <name evidence="14" type="primary">ndr2</name>
</gene>
<name>A0A8C8ILY1_ONCTS</name>
<dbReference type="PANTHER" id="PTHR11848">
    <property type="entry name" value="TGF-BETA FAMILY"/>
    <property type="match status" value="1"/>
</dbReference>
<feature type="signal peptide" evidence="12">
    <location>
        <begin position="1"/>
        <end position="22"/>
    </location>
</feature>
<comment type="subcellular location">
    <subcellularLocation>
        <location evidence="1">Secreted</location>
    </subcellularLocation>
</comment>
<feature type="domain" description="TGF-beta family profile" evidence="13">
    <location>
        <begin position="275"/>
        <end position="406"/>
    </location>
</feature>
<dbReference type="InterPro" id="IPR015615">
    <property type="entry name" value="TGF-beta-rel"/>
</dbReference>
<dbReference type="GO" id="GO:0005125">
    <property type="term" value="F:cytokine activity"/>
    <property type="evidence" value="ECO:0007669"/>
    <property type="project" value="TreeGrafter"/>
</dbReference>